<dbReference type="InterPro" id="IPR036856">
    <property type="entry name" value="Ald_Oxase/Xan_DH_a/b_sf"/>
</dbReference>
<dbReference type="PANTHER" id="PTHR11908:SF157">
    <property type="entry name" value="XANTHINE DEHYDROGENASE SUBUNIT D-RELATED"/>
    <property type="match status" value="1"/>
</dbReference>
<dbReference type="SUPFAM" id="SSF54665">
    <property type="entry name" value="CO dehydrogenase molybdoprotein N-domain-like"/>
    <property type="match status" value="1"/>
</dbReference>
<dbReference type="InterPro" id="IPR016208">
    <property type="entry name" value="Ald_Oxase/xanthine_DH-like"/>
</dbReference>
<comment type="caution">
    <text evidence="2">The sequence shown here is derived from an EMBL/GenBank/DDBJ whole genome shotgun (WGS) entry which is preliminary data.</text>
</comment>
<dbReference type="InterPro" id="IPR000674">
    <property type="entry name" value="Ald_Oxase/Xan_DH_a/b"/>
</dbReference>
<dbReference type="Gene3D" id="3.90.1170.50">
    <property type="entry name" value="Aldehyde oxidase/xanthine dehydrogenase, a/b hammerhead"/>
    <property type="match status" value="1"/>
</dbReference>
<dbReference type="SMART" id="SM01008">
    <property type="entry name" value="Ald_Xan_dh_C"/>
    <property type="match status" value="1"/>
</dbReference>
<dbReference type="InterPro" id="IPR037165">
    <property type="entry name" value="AldOxase/xan_DH_Mopterin-bd_sf"/>
</dbReference>
<sequence length="340" mass="38151">TGKDTPGLKYGPLRSYRDRDLLAIDKVRFIGDEVAAVAAIDEDTAEEALDLIEIDYEPLPPVLDLEKAMQEGTVRVHDSVERNIALERHWSFGDVEKGFMEADYVRQDRFSTQVTTHGYLEPHACLAKYDPYGKLTIWANTQRLFSIRRDLSRTLGLPYNRIRVIKPYVGGAFGGKEFLCGPWYCAPLLAMKTGQPVKMVYSMSEDMICTYRRIPIIFEIKTGVNKDGTLLAQYTRAMLDGGAFIVLGPGTLYNIGLASMIPYRLPNFKLDAYQIFTNKMPHAPQRGHGQVQTHFAVESQLDMIAEELRIDPAEIRLKNALQTGDVTVNGLQIISAGLSE</sequence>
<dbReference type="Pfam" id="PF02738">
    <property type="entry name" value="MoCoBD_1"/>
    <property type="match status" value="1"/>
</dbReference>
<dbReference type="PANTHER" id="PTHR11908">
    <property type="entry name" value="XANTHINE DEHYDROGENASE"/>
    <property type="match status" value="1"/>
</dbReference>
<organism evidence="2">
    <name type="scientific">marine sediment metagenome</name>
    <dbReference type="NCBI Taxonomy" id="412755"/>
    <lineage>
        <taxon>unclassified sequences</taxon>
        <taxon>metagenomes</taxon>
        <taxon>ecological metagenomes</taxon>
    </lineage>
</organism>
<feature type="non-terminal residue" evidence="2">
    <location>
        <position position="340"/>
    </location>
</feature>
<dbReference type="GO" id="GO:0005506">
    <property type="term" value="F:iron ion binding"/>
    <property type="evidence" value="ECO:0007669"/>
    <property type="project" value="InterPro"/>
</dbReference>
<dbReference type="GO" id="GO:0016491">
    <property type="term" value="F:oxidoreductase activity"/>
    <property type="evidence" value="ECO:0007669"/>
    <property type="project" value="InterPro"/>
</dbReference>
<dbReference type="InterPro" id="IPR008274">
    <property type="entry name" value="AldOxase/xan_DH_MoCoBD1"/>
</dbReference>
<feature type="non-terminal residue" evidence="2">
    <location>
        <position position="1"/>
    </location>
</feature>
<proteinExistence type="predicted"/>
<evidence type="ECO:0000313" key="2">
    <source>
        <dbReference type="EMBL" id="GAF75081.1"/>
    </source>
</evidence>
<dbReference type="AlphaFoldDB" id="X0SIZ9"/>
<dbReference type="Gene3D" id="3.30.365.10">
    <property type="entry name" value="Aldehyde oxidase/xanthine dehydrogenase, molybdopterin binding domain"/>
    <property type="match status" value="3"/>
</dbReference>
<dbReference type="Pfam" id="PF01315">
    <property type="entry name" value="Ald_Xan_dh_C"/>
    <property type="match status" value="1"/>
</dbReference>
<accession>X0SIZ9</accession>
<gene>
    <name evidence="2" type="ORF">S01H1_17801</name>
</gene>
<protein>
    <recommendedName>
        <fullName evidence="1">Aldehyde oxidase/xanthine dehydrogenase a/b hammerhead domain-containing protein</fullName>
    </recommendedName>
</protein>
<evidence type="ECO:0000259" key="1">
    <source>
        <dbReference type="SMART" id="SM01008"/>
    </source>
</evidence>
<dbReference type="SUPFAM" id="SSF56003">
    <property type="entry name" value="Molybdenum cofactor-binding domain"/>
    <property type="match status" value="1"/>
</dbReference>
<name>X0SIZ9_9ZZZZ</name>
<feature type="domain" description="Aldehyde oxidase/xanthine dehydrogenase a/b hammerhead" evidence="1">
    <location>
        <begin position="1"/>
        <end position="60"/>
    </location>
</feature>
<dbReference type="EMBL" id="BARS01009469">
    <property type="protein sequence ID" value="GAF75081.1"/>
    <property type="molecule type" value="Genomic_DNA"/>
</dbReference>
<reference evidence="2" key="1">
    <citation type="journal article" date="2014" name="Front. Microbiol.">
        <title>High frequency of phylogenetically diverse reductive dehalogenase-homologous genes in deep subseafloor sedimentary metagenomes.</title>
        <authorList>
            <person name="Kawai M."/>
            <person name="Futagami T."/>
            <person name="Toyoda A."/>
            <person name="Takaki Y."/>
            <person name="Nishi S."/>
            <person name="Hori S."/>
            <person name="Arai W."/>
            <person name="Tsubouchi T."/>
            <person name="Morono Y."/>
            <person name="Uchiyama I."/>
            <person name="Ito T."/>
            <person name="Fujiyama A."/>
            <person name="Inagaki F."/>
            <person name="Takami H."/>
        </authorList>
    </citation>
    <scope>NUCLEOTIDE SEQUENCE</scope>
    <source>
        <strain evidence="2">Expedition CK06-06</strain>
    </source>
</reference>